<dbReference type="Proteomes" id="UP000308600">
    <property type="component" value="Unassembled WGS sequence"/>
</dbReference>
<accession>A0ACD3BAM8</accession>
<evidence type="ECO:0000313" key="2">
    <source>
        <dbReference type="Proteomes" id="UP000308600"/>
    </source>
</evidence>
<proteinExistence type="predicted"/>
<reference evidence="1 2" key="1">
    <citation type="journal article" date="2019" name="Nat. Ecol. Evol.">
        <title>Megaphylogeny resolves global patterns of mushroom evolution.</title>
        <authorList>
            <person name="Varga T."/>
            <person name="Krizsan K."/>
            <person name="Foldi C."/>
            <person name="Dima B."/>
            <person name="Sanchez-Garcia M."/>
            <person name="Sanchez-Ramirez S."/>
            <person name="Szollosi G.J."/>
            <person name="Szarkandi J.G."/>
            <person name="Papp V."/>
            <person name="Albert L."/>
            <person name="Andreopoulos W."/>
            <person name="Angelini C."/>
            <person name="Antonin V."/>
            <person name="Barry K.W."/>
            <person name="Bougher N.L."/>
            <person name="Buchanan P."/>
            <person name="Buyck B."/>
            <person name="Bense V."/>
            <person name="Catcheside P."/>
            <person name="Chovatia M."/>
            <person name="Cooper J."/>
            <person name="Damon W."/>
            <person name="Desjardin D."/>
            <person name="Finy P."/>
            <person name="Geml J."/>
            <person name="Haridas S."/>
            <person name="Hughes K."/>
            <person name="Justo A."/>
            <person name="Karasinski D."/>
            <person name="Kautmanova I."/>
            <person name="Kiss B."/>
            <person name="Kocsube S."/>
            <person name="Kotiranta H."/>
            <person name="LaButti K.M."/>
            <person name="Lechner B.E."/>
            <person name="Liimatainen K."/>
            <person name="Lipzen A."/>
            <person name="Lukacs Z."/>
            <person name="Mihaltcheva S."/>
            <person name="Morgado L.N."/>
            <person name="Niskanen T."/>
            <person name="Noordeloos M.E."/>
            <person name="Ohm R.A."/>
            <person name="Ortiz-Santana B."/>
            <person name="Ovrebo C."/>
            <person name="Racz N."/>
            <person name="Riley R."/>
            <person name="Savchenko A."/>
            <person name="Shiryaev A."/>
            <person name="Soop K."/>
            <person name="Spirin V."/>
            <person name="Szebenyi C."/>
            <person name="Tomsovsky M."/>
            <person name="Tulloss R.E."/>
            <person name="Uehling J."/>
            <person name="Grigoriev I.V."/>
            <person name="Vagvolgyi C."/>
            <person name="Papp T."/>
            <person name="Martin F.M."/>
            <person name="Miettinen O."/>
            <person name="Hibbett D.S."/>
            <person name="Nagy L.G."/>
        </authorList>
    </citation>
    <scope>NUCLEOTIDE SEQUENCE [LARGE SCALE GENOMIC DNA]</scope>
    <source>
        <strain evidence="1 2">NL-1719</strain>
    </source>
</reference>
<protein>
    <submittedName>
        <fullName evidence="1">Uncharacterized protein</fullName>
    </submittedName>
</protein>
<keyword evidence="2" id="KW-1185">Reference proteome</keyword>
<gene>
    <name evidence="1" type="ORF">BDN72DRAFT_563199</name>
</gene>
<evidence type="ECO:0000313" key="1">
    <source>
        <dbReference type="EMBL" id="TFK75205.1"/>
    </source>
</evidence>
<sequence length="862" mass="94414">MTSPGQVALIERNDVHKSCKSMETLVNILNDYCEAAGAIAQLEKKLAKALRDAAGLKATGDVAANALNASATIFDILADTNGKFTKVADKEYDYVSTEVKKWFKKLAKEEKAHGERIANADAKIKQAGQAYEKKVKKNPRDANDEHARYINLITTLGPEITQEKYNHALTVTQRHTATTYTLAGCLARIADAEWLKTCEGVRRFSPTIGPLGEFRSLCEGGWVGPMPEGFPDMDDPQQHSGGLDGPTSDRTDEESPTIPQEVLRDAPRRRPKSAEPPSNTQHLGPPQQELNQQRSQSPSSSPGHLHPYNTQPPQPQRSHSPTSDGHEQFPFEFPRPLGLIDMQTGSVRSLSAFPSPPTHVPVLSRPQPAKVSTQPFPLLGRVITNSPVPEGTDDEGPQAQSSRAPPSTEARGVESVRSSPEQVYQNHMAPPTKVEEEPQPPPQLPPASHQSPSSSPVLPSPAITRRTSLYESRQSEDRDFGIRRSMDSPGAKPPPPSAAETNRVRSVERTDTGGSNGSIVAAMRSRYTGGSSNISALQKDVPKLPLPLSVTEMAARYQPIDGPTSPPRTRAMSPTQSSQQRQLPTPQPSEVTKPTPPSPSPGPTPGDDELNRHRRQRLDEIAEHELNERERHLRDREQQIHAQTQELERERARLYSTSNRDSAEPSASYTNVSQMSSVASPSRGHQHRERRSSQQTPHSQMDSGPSHMQYSRSQPQPQPPPRDSRDLQPPSSPSYPHPSSRPSSRPPSRLESTSHTNRPSITSYQQLPSPIDSRGLAPSFPQPNYAVQPNALRSDKPKGGWMRRLSMPVVSNAFSSDSKKGTGNVGISSKTMFAVDGKRNTSTTNLKLGAGVTEDGRLSTRR</sequence>
<name>A0ACD3BAM8_9AGAR</name>
<dbReference type="EMBL" id="ML208264">
    <property type="protein sequence ID" value="TFK75205.1"/>
    <property type="molecule type" value="Genomic_DNA"/>
</dbReference>
<organism evidence="1 2">
    <name type="scientific">Pluteus cervinus</name>
    <dbReference type="NCBI Taxonomy" id="181527"/>
    <lineage>
        <taxon>Eukaryota</taxon>
        <taxon>Fungi</taxon>
        <taxon>Dikarya</taxon>
        <taxon>Basidiomycota</taxon>
        <taxon>Agaricomycotina</taxon>
        <taxon>Agaricomycetes</taxon>
        <taxon>Agaricomycetidae</taxon>
        <taxon>Agaricales</taxon>
        <taxon>Pluteineae</taxon>
        <taxon>Pluteaceae</taxon>
        <taxon>Pluteus</taxon>
    </lineage>
</organism>